<dbReference type="SUPFAM" id="SSF46785">
    <property type="entry name" value="Winged helix' DNA-binding domain"/>
    <property type="match status" value="1"/>
</dbReference>
<name>A0A317MWB7_9GAMM</name>
<evidence type="ECO:0000313" key="3">
    <source>
        <dbReference type="Proteomes" id="UP000246569"/>
    </source>
</evidence>
<keyword evidence="3" id="KW-1185">Reference proteome</keyword>
<dbReference type="InterPro" id="IPR015102">
    <property type="entry name" value="Tscrpt_reg_HTH_FeoC"/>
</dbReference>
<dbReference type="InterPro" id="IPR036390">
    <property type="entry name" value="WH_DNA-bd_sf"/>
</dbReference>
<evidence type="ECO:0000259" key="1">
    <source>
        <dbReference type="Pfam" id="PF09012"/>
    </source>
</evidence>
<feature type="domain" description="Transcriptional regulator HTH-type FeoC" evidence="1">
    <location>
        <begin position="2"/>
        <end position="70"/>
    </location>
</feature>
<dbReference type="Pfam" id="PF09012">
    <property type="entry name" value="FeoC"/>
    <property type="match status" value="1"/>
</dbReference>
<dbReference type="InterPro" id="IPR036388">
    <property type="entry name" value="WH-like_DNA-bd_sf"/>
</dbReference>
<dbReference type="Proteomes" id="UP000246569">
    <property type="component" value="Unassembled WGS sequence"/>
</dbReference>
<dbReference type="AlphaFoldDB" id="A0A317MWB7"/>
<dbReference type="Gene3D" id="1.10.10.10">
    <property type="entry name" value="Winged helix-like DNA-binding domain superfamily/Winged helix DNA-binding domain"/>
    <property type="match status" value="1"/>
</dbReference>
<organism evidence="2 3">
    <name type="scientific">Plasticicumulans acidivorans</name>
    <dbReference type="NCBI Taxonomy" id="886464"/>
    <lineage>
        <taxon>Bacteria</taxon>
        <taxon>Pseudomonadati</taxon>
        <taxon>Pseudomonadota</taxon>
        <taxon>Gammaproteobacteria</taxon>
        <taxon>Candidatus Competibacteraceae</taxon>
        <taxon>Plasticicumulans</taxon>
    </lineage>
</organism>
<dbReference type="OrthoDB" id="467062at2"/>
<sequence>MILAEMRDYLQQRQRVSLLELARHFAVELDAARGMLGRWIAKGRVRRLATAPRCTHGCCQCDPASLELYEWCEPGSRSTDPPTAQRPETLP</sequence>
<comment type="caution">
    <text evidence="2">The sequence shown here is derived from an EMBL/GenBank/DDBJ whole genome shotgun (WGS) entry which is preliminary data.</text>
</comment>
<accession>A0A317MWB7</accession>
<dbReference type="EMBL" id="QGTJ01000003">
    <property type="protein sequence ID" value="PWV63196.1"/>
    <property type="molecule type" value="Genomic_DNA"/>
</dbReference>
<protein>
    <submittedName>
        <fullName evidence="2">FeoC-like transcriptional regulator</fullName>
    </submittedName>
</protein>
<dbReference type="RefSeq" id="WP_110017707.1">
    <property type="nucleotide sequence ID" value="NZ_QGTJ01000003.1"/>
</dbReference>
<gene>
    <name evidence="2" type="ORF">C7443_103121</name>
</gene>
<reference evidence="2 3" key="1">
    <citation type="submission" date="2018-05" db="EMBL/GenBank/DDBJ databases">
        <title>Genomic Encyclopedia of Type Strains, Phase IV (KMG-IV): sequencing the most valuable type-strain genomes for metagenomic binning, comparative biology and taxonomic classification.</title>
        <authorList>
            <person name="Goeker M."/>
        </authorList>
    </citation>
    <scope>NUCLEOTIDE SEQUENCE [LARGE SCALE GENOMIC DNA]</scope>
    <source>
        <strain evidence="2 3">DSM 23606</strain>
    </source>
</reference>
<evidence type="ECO:0000313" key="2">
    <source>
        <dbReference type="EMBL" id="PWV63196.1"/>
    </source>
</evidence>
<proteinExistence type="predicted"/>